<accession>A0A067MU66</accession>
<evidence type="ECO:0000313" key="1">
    <source>
        <dbReference type="EMBL" id="KDQ15377.1"/>
    </source>
</evidence>
<protein>
    <submittedName>
        <fullName evidence="1">Uncharacterized protein</fullName>
    </submittedName>
</protein>
<dbReference type="HOGENOM" id="CLU_1272090_0_0_1"/>
<dbReference type="InParanoid" id="A0A067MU66"/>
<reference evidence="2" key="1">
    <citation type="journal article" date="2014" name="Proc. Natl. Acad. Sci. U.S.A.">
        <title>Extensive sampling of basidiomycete genomes demonstrates inadequacy of the white-rot/brown-rot paradigm for wood decay fungi.</title>
        <authorList>
            <person name="Riley R."/>
            <person name="Salamov A.A."/>
            <person name="Brown D.W."/>
            <person name="Nagy L.G."/>
            <person name="Floudas D."/>
            <person name="Held B.W."/>
            <person name="Levasseur A."/>
            <person name="Lombard V."/>
            <person name="Morin E."/>
            <person name="Otillar R."/>
            <person name="Lindquist E.A."/>
            <person name="Sun H."/>
            <person name="LaButti K.M."/>
            <person name="Schmutz J."/>
            <person name="Jabbour D."/>
            <person name="Luo H."/>
            <person name="Baker S.E."/>
            <person name="Pisabarro A.G."/>
            <person name="Walton J.D."/>
            <person name="Blanchette R.A."/>
            <person name="Henrissat B."/>
            <person name="Martin F."/>
            <person name="Cullen D."/>
            <person name="Hibbett D.S."/>
            <person name="Grigoriev I.V."/>
        </authorList>
    </citation>
    <scope>NUCLEOTIDE SEQUENCE [LARGE SCALE GENOMIC DNA]</scope>
    <source>
        <strain evidence="2">FD-172 SS1</strain>
    </source>
</reference>
<name>A0A067MU66_BOTB1</name>
<evidence type="ECO:0000313" key="2">
    <source>
        <dbReference type="Proteomes" id="UP000027195"/>
    </source>
</evidence>
<dbReference type="Proteomes" id="UP000027195">
    <property type="component" value="Unassembled WGS sequence"/>
</dbReference>
<sequence length="217" mass="24575">MSRQAHIEDLAQDIFRHVPLCEHHARVVSQHPQGQQACHRVLRDWHLLAKEGGALGTTGQRAAKMSWSKSARRKRQLWTSSHVKIVHAAQAMVKTIILYDMRQLSESERDQVNVRAAQLHQQSLPPPDPIHIMASRPFRAVPLQPAHPLALGAVVTGKRFSLQYDESEEPVSYTIRGVNMGPDDNYLYKIKFDDDVEEEIDAEEMLELLTHSQLAAA</sequence>
<keyword evidence="2" id="KW-1185">Reference proteome</keyword>
<organism evidence="1 2">
    <name type="scientific">Botryobasidium botryosum (strain FD-172 SS1)</name>
    <dbReference type="NCBI Taxonomy" id="930990"/>
    <lineage>
        <taxon>Eukaryota</taxon>
        <taxon>Fungi</taxon>
        <taxon>Dikarya</taxon>
        <taxon>Basidiomycota</taxon>
        <taxon>Agaricomycotina</taxon>
        <taxon>Agaricomycetes</taxon>
        <taxon>Cantharellales</taxon>
        <taxon>Botryobasidiaceae</taxon>
        <taxon>Botryobasidium</taxon>
    </lineage>
</organism>
<gene>
    <name evidence="1" type="ORF">BOTBODRAFT_187226</name>
</gene>
<dbReference type="AlphaFoldDB" id="A0A067MU66"/>
<dbReference type="EMBL" id="KL198032">
    <property type="protein sequence ID" value="KDQ15377.1"/>
    <property type="molecule type" value="Genomic_DNA"/>
</dbReference>
<proteinExistence type="predicted"/>